<dbReference type="InterPro" id="IPR052360">
    <property type="entry name" value="Transcr_Regulatory_Proteins"/>
</dbReference>
<dbReference type="InterPro" id="IPR001138">
    <property type="entry name" value="Zn2Cys6_DnaBD"/>
</dbReference>
<dbReference type="PANTHER" id="PTHR36206:SF4">
    <property type="entry name" value="HYPOTHETICAL CONSERVED PROTEIN (EUROFUNG)-RELATED"/>
    <property type="match status" value="1"/>
</dbReference>
<dbReference type="SMART" id="SM00066">
    <property type="entry name" value="GAL4"/>
    <property type="match status" value="1"/>
</dbReference>
<dbReference type="PANTHER" id="PTHR36206">
    <property type="entry name" value="ASPERCRYPTIN BIOSYNTHESIS CLUSTER-SPECIFIC TRANSCRIPTION REGULATOR ATNN-RELATED"/>
    <property type="match status" value="1"/>
</dbReference>
<dbReference type="Pfam" id="PF11951">
    <property type="entry name" value="Fungal_trans_2"/>
    <property type="match status" value="1"/>
</dbReference>
<dbReference type="InterPro" id="IPR036864">
    <property type="entry name" value="Zn2-C6_fun-type_DNA-bd_sf"/>
</dbReference>
<keyword evidence="6" id="KW-0539">Nucleus</keyword>
<dbReference type="AlphaFoldDB" id="A0A6A6WGB7"/>
<dbReference type="CDD" id="cd00067">
    <property type="entry name" value="GAL4"/>
    <property type="match status" value="1"/>
</dbReference>
<organism evidence="9 10">
    <name type="scientific">Pseudovirgaria hyperparasitica</name>
    <dbReference type="NCBI Taxonomy" id="470096"/>
    <lineage>
        <taxon>Eukaryota</taxon>
        <taxon>Fungi</taxon>
        <taxon>Dikarya</taxon>
        <taxon>Ascomycota</taxon>
        <taxon>Pezizomycotina</taxon>
        <taxon>Dothideomycetes</taxon>
        <taxon>Dothideomycetes incertae sedis</taxon>
        <taxon>Acrospermales</taxon>
        <taxon>Acrospermaceae</taxon>
        <taxon>Pseudovirgaria</taxon>
    </lineage>
</organism>
<evidence type="ECO:0000256" key="5">
    <source>
        <dbReference type="ARBA" id="ARBA00023163"/>
    </source>
</evidence>
<keyword evidence="3" id="KW-0805">Transcription regulation</keyword>
<dbReference type="Gene3D" id="4.10.240.10">
    <property type="entry name" value="Zn(2)-C6 fungal-type DNA-binding domain"/>
    <property type="match status" value="1"/>
</dbReference>
<feature type="region of interest" description="Disordered" evidence="7">
    <location>
        <begin position="85"/>
        <end position="109"/>
    </location>
</feature>
<dbReference type="PROSITE" id="PS50048">
    <property type="entry name" value="ZN2_CY6_FUNGAL_2"/>
    <property type="match status" value="1"/>
</dbReference>
<evidence type="ECO:0000256" key="3">
    <source>
        <dbReference type="ARBA" id="ARBA00023015"/>
    </source>
</evidence>
<evidence type="ECO:0000313" key="9">
    <source>
        <dbReference type="EMBL" id="KAF2760996.1"/>
    </source>
</evidence>
<dbReference type="Pfam" id="PF00172">
    <property type="entry name" value="Zn_clus"/>
    <property type="match status" value="1"/>
</dbReference>
<protein>
    <recommendedName>
        <fullName evidence="8">Zn(2)-C6 fungal-type domain-containing protein</fullName>
    </recommendedName>
</protein>
<keyword evidence="10" id="KW-1185">Reference proteome</keyword>
<dbReference type="GO" id="GO:0003677">
    <property type="term" value="F:DNA binding"/>
    <property type="evidence" value="ECO:0007669"/>
    <property type="project" value="UniProtKB-KW"/>
</dbReference>
<evidence type="ECO:0000256" key="2">
    <source>
        <dbReference type="ARBA" id="ARBA00022833"/>
    </source>
</evidence>
<evidence type="ECO:0000313" key="10">
    <source>
        <dbReference type="Proteomes" id="UP000799437"/>
    </source>
</evidence>
<dbReference type="Proteomes" id="UP000799437">
    <property type="component" value="Unassembled WGS sequence"/>
</dbReference>
<dbReference type="RefSeq" id="XP_033603447.1">
    <property type="nucleotide sequence ID" value="XM_033746549.1"/>
</dbReference>
<dbReference type="PROSITE" id="PS00463">
    <property type="entry name" value="ZN2_CY6_FUNGAL_1"/>
    <property type="match status" value="1"/>
</dbReference>
<keyword evidence="4" id="KW-0238">DNA-binding</keyword>
<dbReference type="EMBL" id="ML996567">
    <property type="protein sequence ID" value="KAF2760996.1"/>
    <property type="molecule type" value="Genomic_DNA"/>
</dbReference>
<proteinExistence type="predicted"/>
<dbReference type="GO" id="GO:0008270">
    <property type="term" value="F:zinc ion binding"/>
    <property type="evidence" value="ECO:0007669"/>
    <property type="project" value="InterPro"/>
</dbReference>
<evidence type="ECO:0000256" key="1">
    <source>
        <dbReference type="ARBA" id="ARBA00022723"/>
    </source>
</evidence>
<evidence type="ECO:0000256" key="7">
    <source>
        <dbReference type="SAM" id="MobiDB-lite"/>
    </source>
</evidence>
<name>A0A6A6WGB7_9PEZI</name>
<evidence type="ECO:0000256" key="6">
    <source>
        <dbReference type="ARBA" id="ARBA00023242"/>
    </source>
</evidence>
<accession>A0A6A6WGB7</accession>
<evidence type="ECO:0000259" key="8">
    <source>
        <dbReference type="PROSITE" id="PS50048"/>
    </source>
</evidence>
<gene>
    <name evidence="9" type="ORF">EJ05DRAFT_497566</name>
</gene>
<dbReference type="SUPFAM" id="SSF57701">
    <property type="entry name" value="Zn2/Cys6 DNA-binding domain"/>
    <property type="match status" value="1"/>
</dbReference>
<dbReference type="GO" id="GO:0000981">
    <property type="term" value="F:DNA-binding transcription factor activity, RNA polymerase II-specific"/>
    <property type="evidence" value="ECO:0007669"/>
    <property type="project" value="InterPro"/>
</dbReference>
<feature type="domain" description="Zn(2)-C6 fungal-type" evidence="8">
    <location>
        <begin position="27"/>
        <end position="55"/>
    </location>
</feature>
<sequence length="598" mass="68331">MSMQTMMTSDAQLRAIEKQFKFRVRTGCKTCRARRVKCDEGKPSCNRCWSSGRTCAGYDIAQLSPAAAAATQRNSSFLVIPQRPNSTTASFRTDSRGRKSNPLLPVSRSPSLSPFRNDAEARSFEFFREYTLQNALGHFDTDFWKRRVLQMCHDEPSIRYGILALSSLHEHWNGKLGLPRGEKGAFALAQYAQAIKSSNALLSRRSKDREHLERVLVACIIFVCYENLVGNYNLSAMHLKNGLRILSENRILKAHPDKKASIDAFSTDDAEESELANLFSLLDLQAMTFSDESCEYNFESFSGPLLLSIPPVFSSLTQARNTLTLIFRQMCYAAYLEDRDMRTPSVDKIRPEGVFSTLEVHCMTAIEQWMRSFTNLRYTLLSNPSVDPTTISAITRVAIWGLTTQSIIKSWFFEHTRFIDCWDSSFDLLKTALDLIETLPGNTDHTPADALPRYNTAAVSFIPIPSISLQAAVFHCTHRMRDPYHRRRGIRYLLQRRVRDGVWDSFGEARVAAEIIKFEEGLPEDYDLCQDILDNGLEGCRMGVSCKEEVPQERHVLNVHTKVFIAESRVEYRFLKTDMTYTERRNVYFYGKDSRNRA</sequence>
<reference evidence="9" key="1">
    <citation type="journal article" date="2020" name="Stud. Mycol.">
        <title>101 Dothideomycetes genomes: a test case for predicting lifestyles and emergence of pathogens.</title>
        <authorList>
            <person name="Haridas S."/>
            <person name="Albert R."/>
            <person name="Binder M."/>
            <person name="Bloem J."/>
            <person name="Labutti K."/>
            <person name="Salamov A."/>
            <person name="Andreopoulos B."/>
            <person name="Baker S."/>
            <person name="Barry K."/>
            <person name="Bills G."/>
            <person name="Bluhm B."/>
            <person name="Cannon C."/>
            <person name="Castanera R."/>
            <person name="Culley D."/>
            <person name="Daum C."/>
            <person name="Ezra D."/>
            <person name="Gonzalez J."/>
            <person name="Henrissat B."/>
            <person name="Kuo A."/>
            <person name="Liang C."/>
            <person name="Lipzen A."/>
            <person name="Lutzoni F."/>
            <person name="Magnuson J."/>
            <person name="Mondo S."/>
            <person name="Nolan M."/>
            <person name="Ohm R."/>
            <person name="Pangilinan J."/>
            <person name="Park H.-J."/>
            <person name="Ramirez L."/>
            <person name="Alfaro M."/>
            <person name="Sun H."/>
            <person name="Tritt A."/>
            <person name="Yoshinaga Y."/>
            <person name="Zwiers L.-H."/>
            <person name="Turgeon B."/>
            <person name="Goodwin S."/>
            <person name="Spatafora J."/>
            <person name="Crous P."/>
            <person name="Grigoriev I."/>
        </authorList>
    </citation>
    <scope>NUCLEOTIDE SEQUENCE</scope>
    <source>
        <strain evidence="9">CBS 121739</strain>
    </source>
</reference>
<keyword evidence="5" id="KW-0804">Transcription</keyword>
<dbReference type="InterPro" id="IPR021858">
    <property type="entry name" value="Fun_TF"/>
</dbReference>
<dbReference type="OrthoDB" id="3172332at2759"/>
<keyword evidence="2" id="KW-0862">Zinc</keyword>
<keyword evidence="1" id="KW-0479">Metal-binding</keyword>
<evidence type="ECO:0000256" key="4">
    <source>
        <dbReference type="ARBA" id="ARBA00023125"/>
    </source>
</evidence>
<dbReference type="GeneID" id="54487603"/>